<feature type="domain" description="CARDB" evidence="2">
    <location>
        <begin position="1165"/>
        <end position="1269"/>
    </location>
</feature>
<name>Q1INU9_KORVE</name>
<dbReference type="EnsemblBacteria" id="ABF41451">
    <property type="protein sequence ID" value="ABF41451"/>
    <property type="gene ID" value="Acid345_2450"/>
</dbReference>
<evidence type="ECO:0000313" key="4">
    <source>
        <dbReference type="Proteomes" id="UP000002432"/>
    </source>
</evidence>
<dbReference type="InterPro" id="IPR028994">
    <property type="entry name" value="Integrin_alpha_N"/>
</dbReference>
<dbReference type="GO" id="GO:0016020">
    <property type="term" value="C:membrane"/>
    <property type="evidence" value="ECO:0007669"/>
    <property type="project" value="InterPro"/>
</dbReference>
<proteinExistence type="predicted"/>
<dbReference type="InterPro" id="IPR013783">
    <property type="entry name" value="Ig-like_fold"/>
</dbReference>
<dbReference type="InterPro" id="IPR015919">
    <property type="entry name" value="Cadherin-like_sf"/>
</dbReference>
<dbReference type="STRING" id="204669.Acid345_2450"/>
<sequence>MKRHLSRLAVALLICLLAALAYVPLARTRAAEKTAPVAFSATGKPFLNTQNARTVAVKYSGDASVVAEMQSGAAARALIAADVDADGAPDLVAGYKTASDGAVAITRGNPDAFAPKDARIYAQAIKGKVPPAFLSKTVVFSVPEAPDYLASADFSHHGYRDVLTATRGGGMYLLTGDGAGNFSAATRINLPGDVSAFVMNPGGHVAVAVQTGGATKVLVFDTQSKSGFNRPVATYALSGSASAMAWGRLGFNTADLAVASGSSVTVYYNALKQGGKSDTLELAFRPQALALGDFTWDRDNRLEIAALAEDGSVHILEHGTLDTRAVKVGGGPARRAQRLALRKASNLDPTTMGAWKDARNFPATSGVTDGVALQSLLRTSETAPSGLLALDSGSRHINLMQGASSTSTSSISLSAAPIATVDLPSMVDGKRGVAVLTSGDSSIKILPLATINISVTSTADGAGCPANTLRGALCTANSGASGNTYEIDVPAGTYSLSSGELEAGGSGARTIVINGNTGNAADVILKQTDGGNRVIEQDFDFNGSQVLVIQNATLTGGHCSSGTDCVYGGGAILGTGTTGDNLTLTNVVIDSNSSTAGVGGGVNTSADGNFTVTNSTFSNNSTNQAAGGAFQFAPDPISGSLTVSGSTFKGNSVTGSAAQGGALVLLPNAGNSASITSSTFTSNTIVATSSAAGGGVSATGNVSMSNSRVFGNTVTVTGSGTFSSGWLHSGGAGNTATLTNNWWGCNAGPSSGFCNIVFGTSGTTVNFTPWLVLGISASPSTQILPAGAATINVDLAHNSAAATGFNAPDTTPLSFGATSFGTLGSSSGTFTSGQFSTGYTAGATAGNDNVAVTVDNQTVTVAIHVLDTVSFDTNPTGLQYHVDGTSYTTPQTFHWVVGSSHPVVADSPQDAGGGQQYSFGNWSDSGAASHSITAPTADTSYTAAFNLSPAFTSGNSVQFVENTNGTFSVTATGNPAPTFSEVGALPSGVTLASDGTLSGTPANGTAGVYPISITATNGVSPDATQSFTLTVRAQGIDLVEENVSVQFTAPAPNPRKNSVPGGAAGGAIYITETALNQGVTSSPLTRTTMYLSSDGVTLTRGLVFRNVPQLASGDSSRITSAATLPSGINGTYYVIACADSLGQAAESHENNNCSTSASFNVLGADLVETTVTVPPTTTGAKIDVSDTATNSGPGSAGTSRTNFYISSNGVTQDRAVGFRNVPALASSANSAGITTLTLPAGTTGTYYIIACADTLAQVPETDETNNCTTSTTPFNAPLADLTESSVSVPATVTGATVAVSDTVGDSGASAGSSRTTFYISTDGTTLGTSLAFRNVPGLASGSSSTGNTSLTLPVNTKGTYYIIACADTTNAVSESDETNNCAASNSFSSAGPDLGESAVSVTTASPVSGGSISVNDTAMNSGSAASSSRTLFYISTDGSTKGVQIAFRDVLNLAGGGSSSGTTSMTLPGGISGTYYIIACANATNTVPESNTANNCSASSGFTVGGADLVETSVSVPSSASGGVIEVTDTAQNNGPGAAGTSRTTFYLSSDGSTITRGLGFRNVPALGNGAIDTNSTALTLPSGLSGTYYVIACADSLNTVSENNETNNCSSSGAFTAP</sequence>
<evidence type="ECO:0000313" key="3">
    <source>
        <dbReference type="EMBL" id="ABF41451.1"/>
    </source>
</evidence>
<protein>
    <submittedName>
        <fullName evidence="3">AphP</fullName>
    </submittedName>
</protein>
<dbReference type="Gene3D" id="2.60.40.10">
    <property type="entry name" value="Immunoglobulins"/>
    <property type="match status" value="6"/>
</dbReference>
<dbReference type="InterPro" id="IPR011050">
    <property type="entry name" value="Pectin_lyase_fold/virulence"/>
</dbReference>
<feature type="domain" description="CARDB" evidence="2">
    <location>
        <begin position="1279"/>
        <end position="1383"/>
    </location>
</feature>
<organism evidence="3 4">
    <name type="scientific">Koribacter versatilis (strain Ellin345)</name>
    <dbReference type="NCBI Taxonomy" id="204669"/>
    <lineage>
        <taxon>Bacteria</taxon>
        <taxon>Pseudomonadati</taxon>
        <taxon>Acidobacteriota</taxon>
        <taxon>Terriglobia</taxon>
        <taxon>Terriglobales</taxon>
        <taxon>Candidatus Korobacteraceae</taxon>
        <taxon>Candidatus Korobacter</taxon>
    </lineage>
</organism>
<accession>Q1INU9</accession>
<dbReference type="InterPro" id="IPR011635">
    <property type="entry name" value="CARDB"/>
</dbReference>
<feature type="signal peptide" evidence="1">
    <location>
        <begin position="1"/>
        <end position="21"/>
    </location>
</feature>
<dbReference type="KEGG" id="aba:Acid345_2450"/>
<keyword evidence="4" id="KW-1185">Reference proteome</keyword>
<evidence type="ECO:0000256" key="1">
    <source>
        <dbReference type="SAM" id="SignalP"/>
    </source>
</evidence>
<dbReference type="HOGENOM" id="CLU_243599_0_0_0"/>
<dbReference type="GO" id="GO:0005509">
    <property type="term" value="F:calcium ion binding"/>
    <property type="evidence" value="ECO:0007669"/>
    <property type="project" value="InterPro"/>
</dbReference>
<keyword evidence="1" id="KW-0732">Signal</keyword>
<dbReference type="SUPFAM" id="SSF51126">
    <property type="entry name" value="Pectin lyase-like"/>
    <property type="match status" value="1"/>
</dbReference>
<dbReference type="RefSeq" id="WP_011523252.1">
    <property type="nucleotide sequence ID" value="NC_008009.1"/>
</dbReference>
<dbReference type="EMBL" id="CP000360">
    <property type="protein sequence ID" value="ABF41451.1"/>
    <property type="molecule type" value="Genomic_DNA"/>
</dbReference>
<feature type="domain" description="CARDB" evidence="2">
    <location>
        <begin position="1509"/>
        <end position="1612"/>
    </location>
</feature>
<reference evidence="3 4" key="1">
    <citation type="journal article" date="2009" name="Appl. Environ. Microbiol.">
        <title>Three genomes from the phylum Acidobacteria provide insight into the lifestyles of these microorganisms in soils.</title>
        <authorList>
            <person name="Ward N.L."/>
            <person name="Challacombe J.F."/>
            <person name="Janssen P.H."/>
            <person name="Henrissat B."/>
            <person name="Coutinho P.M."/>
            <person name="Wu M."/>
            <person name="Xie G."/>
            <person name="Haft D.H."/>
            <person name="Sait M."/>
            <person name="Badger J."/>
            <person name="Barabote R.D."/>
            <person name="Bradley B."/>
            <person name="Brettin T.S."/>
            <person name="Brinkac L.M."/>
            <person name="Bruce D."/>
            <person name="Creasy T."/>
            <person name="Daugherty S.C."/>
            <person name="Davidsen T.M."/>
            <person name="DeBoy R.T."/>
            <person name="Detter J.C."/>
            <person name="Dodson R.J."/>
            <person name="Durkin A.S."/>
            <person name="Ganapathy A."/>
            <person name="Gwinn-Giglio M."/>
            <person name="Han C.S."/>
            <person name="Khouri H."/>
            <person name="Kiss H."/>
            <person name="Kothari S.P."/>
            <person name="Madupu R."/>
            <person name="Nelson K.E."/>
            <person name="Nelson W.C."/>
            <person name="Paulsen I."/>
            <person name="Penn K."/>
            <person name="Ren Q."/>
            <person name="Rosovitz M.J."/>
            <person name="Selengut J.D."/>
            <person name="Shrivastava S."/>
            <person name="Sullivan S.A."/>
            <person name="Tapia R."/>
            <person name="Thompson L.S."/>
            <person name="Watkins K.L."/>
            <person name="Yang Q."/>
            <person name="Yu C."/>
            <person name="Zafar N."/>
            <person name="Zhou L."/>
            <person name="Kuske C.R."/>
        </authorList>
    </citation>
    <scope>NUCLEOTIDE SEQUENCE [LARGE SCALE GENOMIC DNA]</scope>
    <source>
        <strain evidence="3 4">Ellin345</strain>
    </source>
</reference>
<dbReference type="Proteomes" id="UP000002432">
    <property type="component" value="Chromosome"/>
</dbReference>
<feature type="domain" description="CARDB" evidence="2">
    <location>
        <begin position="1069"/>
        <end position="1155"/>
    </location>
</feature>
<feature type="domain" description="CARDB" evidence="2">
    <location>
        <begin position="1392"/>
        <end position="1498"/>
    </location>
</feature>
<evidence type="ECO:0000259" key="2">
    <source>
        <dbReference type="Pfam" id="PF07705"/>
    </source>
</evidence>
<dbReference type="SUPFAM" id="SSF69318">
    <property type="entry name" value="Integrin alpha N-terminal domain"/>
    <property type="match status" value="1"/>
</dbReference>
<dbReference type="Pfam" id="PF07705">
    <property type="entry name" value="CARDB"/>
    <property type="match status" value="5"/>
</dbReference>
<dbReference type="SUPFAM" id="SSF49313">
    <property type="entry name" value="Cadherin-like"/>
    <property type="match status" value="1"/>
</dbReference>
<dbReference type="eggNOG" id="COG1572">
    <property type="taxonomic scope" value="Bacteria"/>
</dbReference>
<gene>
    <name evidence="3" type="ordered locus">Acid345_2450</name>
</gene>
<feature type="chain" id="PRO_5004191346" evidence="1">
    <location>
        <begin position="22"/>
        <end position="1619"/>
    </location>
</feature>